<evidence type="ECO:0000259" key="2">
    <source>
        <dbReference type="Pfam" id="PF00675"/>
    </source>
</evidence>
<evidence type="ECO:0000313" key="5">
    <source>
        <dbReference type="Proteomes" id="UP001210720"/>
    </source>
</evidence>
<feature type="signal peptide" evidence="1">
    <location>
        <begin position="1"/>
        <end position="23"/>
    </location>
</feature>
<keyword evidence="1" id="KW-0732">Signal</keyword>
<keyword evidence="5" id="KW-1185">Reference proteome</keyword>
<dbReference type="RefSeq" id="WP_271433793.1">
    <property type="nucleotide sequence ID" value="NZ_JAQIOY010000009.1"/>
</dbReference>
<dbReference type="InterPro" id="IPR011765">
    <property type="entry name" value="Pept_M16_N"/>
</dbReference>
<dbReference type="Proteomes" id="UP001210720">
    <property type="component" value="Unassembled WGS sequence"/>
</dbReference>
<comment type="caution">
    <text evidence="4">The sequence shown here is derived from an EMBL/GenBank/DDBJ whole genome shotgun (WGS) entry which is preliminary data.</text>
</comment>
<protein>
    <submittedName>
        <fullName evidence="4">Pitrilysin family protein</fullName>
    </submittedName>
</protein>
<dbReference type="Pfam" id="PF05193">
    <property type="entry name" value="Peptidase_M16_C"/>
    <property type="match status" value="1"/>
</dbReference>
<dbReference type="Gene3D" id="3.30.830.10">
    <property type="entry name" value="Metalloenzyme, LuxS/M16 peptidase-like"/>
    <property type="match status" value="2"/>
</dbReference>
<dbReference type="Pfam" id="PF00675">
    <property type="entry name" value="Peptidase_M16"/>
    <property type="match status" value="1"/>
</dbReference>
<feature type="chain" id="PRO_5045760864" evidence="1">
    <location>
        <begin position="24"/>
        <end position="443"/>
    </location>
</feature>
<name>A0ABT4XWU3_9RHOB</name>
<dbReference type="EMBL" id="JAQIOY010000009">
    <property type="protein sequence ID" value="MDA7426437.1"/>
    <property type="molecule type" value="Genomic_DNA"/>
</dbReference>
<evidence type="ECO:0000256" key="1">
    <source>
        <dbReference type="SAM" id="SignalP"/>
    </source>
</evidence>
<organism evidence="4 5">
    <name type="scientific">Thalassococcus lentus</name>
    <dbReference type="NCBI Taxonomy" id="1210524"/>
    <lineage>
        <taxon>Bacteria</taxon>
        <taxon>Pseudomonadati</taxon>
        <taxon>Pseudomonadota</taxon>
        <taxon>Alphaproteobacteria</taxon>
        <taxon>Rhodobacterales</taxon>
        <taxon>Roseobacteraceae</taxon>
        <taxon>Thalassococcus</taxon>
    </lineage>
</organism>
<dbReference type="PANTHER" id="PTHR11851:SF224">
    <property type="entry name" value="PROCESSING PROTEASE"/>
    <property type="match status" value="1"/>
</dbReference>
<dbReference type="InterPro" id="IPR050361">
    <property type="entry name" value="MPP/UQCRC_Complex"/>
</dbReference>
<gene>
    <name evidence="4" type="ORF">PFY00_17010</name>
</gene>
<sequence>MIRFMPRLLLTATFVFGAFAAKAEISIQEVTSPGGFEAWLVEEPSIPFVALELRFRGGGSLDLPGKRGATNLMVGLLEEGAGDLDARGFAEAKESIAARIGYDSGDDTVSISAQFLTETRDEAVALLRETLINPRFDEDAIERVRAQVLSGIRSDLRDPNAIAGTAFDALVFQDHPYGTAREGTIETVSALTRDDMVAAHKGALAKDRVYIAATGDISADELGTLLDDLLSDLPDTGLPFPEPVDVVTEAGVTVVPFETPQSVAYFGHAGLARDDPDFFAAYVMNVVLGGGGFEARLMTEVREKRGLTYGIYSYLVPKDHAALFIGSVASANDRIAEAISVVQEEWAKMARDGVTQDELSRAKTYLTGAYPLRFDGNQPIARILVGMQMDDLGTDYVTTRNAKVEAVTQEDIARVAARLLQPDALRFVVVGQPVGLGEEAPSQ</sequence>
<proteinExistence type="predicted"/>
<evidence type="ECO:0000259" key="3">
    <source>
        <dbReference type="Pfam" id="PF05193"/>
    </source>
</evidence>
<dbReference type="PANTHER" id="PTHR11851">
    <property type="entry name" value="METALLOPROTEASE"/>
    <property type="match status" value="1"/>
</dbReference>
<accession>A0ABT4XWU3</accession>
<dbReference type="InterPro" id="IPR011249">
    <property type="entry name" value="Metalloenz_LuxS/M16"/>
</dbReference>
<feature type="domain" description="Peptidase M16 N-terminal" evidence="2">
    <location>
        <begin position="42"/>
        <end position="154"/>
    </location>
</feature>
<feature type="domain" description="Peptidase M16 C-terminal" evidence="3">
    <location>
        <begin position="191"/>
        <end position="365"/>
    </location>
</feature>
<dbReference type="InterPro" id="IPR007863">
    <property type="entry name" value="Peptidase_M16_C"/>
</dbReference>
<reference evidence="4 5" key="1">
    <citation type="submission" date="2023-01" db="EMBL/GenBank/DDBJ databases">
        <title>Thalassococcus onchidii sp. nov., isolated from a marine invertebrate from the South China Sea.</title>
        <authorList>
            <person name="Xu S."/>
            <person name="Liu Z."/>
            <person name="Xu Y."/>
        </authorList>
    </citation>
    <scope>NUCLEOTIDE SEQUENCE [LARGE SCALE GENOMIC DNA]</scope>
    <source>
        <strain evidence="4 5">KCTC 32084</strain>
    </source>
</reference>
<evidence type="ECO:0000313" key="4">
    <source>
        <dbReference type="EMBL" id="MDA7426437.1"/>
    </source>
</evidence>
<dbReference type="SUPFAM" id="SSF63411">
    <property type="entry name" value="LuxS/MPP-like metallohydrolase"/>
    <property type="match status" value="2"/>
</dbReference>